<dbReference type="Pfam" id="PF02610">
    <property type="entry name" value="AraA_N"/>
    <property type="match status" value="1"/>
</dbReference>
<evidence type="ECO:0000256" key="3">
    <source>
        <dbReference type="ARBA" id="ARBA00023211"/>
    </source>
</evidence>
<feature type="domain" description="L-arabinose isomerase central" evidence="9">
    <location>
        <begin position="60"/>
        <end position="207"/>
    </location>
</feature>
<dbReference type="EC" id="5.3.1.4" evidence="10"/>
<evidence type="ECO:0000259" key="7">
    <source>
        <dbReference type="Pfam" id="PF02610"/>
    </source>
</evidence>
<dbReference type="PANTHER" id="PTHR38464">
    <property type="entry name" value="L-ARABINOSE ISOMERASE"/>
    <property type="match status" value="1"/>
</dbReference>
<accession>A0A377WD92</accession>
<keyword evidence="2" id="KW-0054">Arabinose catabolism</keyword>
<dbReference type="SUPFAM" id="SSF50443">
    <property type="entry name" value="FucI/AraA C-terminal domain-like"/>
    <property type="match status" value="1"/>
</dbReference>
<organism evidence="10 11">
    <name type="scientific">Klebsiella pneumoniae</name>
    <dbReference type="NCBI Taxonomy" id="573"/>
    <lineage>
        <taxon>Bacteria</taxon>
        <taxon>Pseudomonadati</taxon>
        <taxon>Pseudomonadota</taxon>
        <taxon>Gammaproteobacteria</taxon>
        <taxon>Enterobacterales</taxon>
        <taxon>Enterobacteriaceae</taxon>
        <taxon>Klebsiella/Raoultella group</taxon>
        <taxon>Klebsiella</taxon>
        <taxon>Klebsiella pneumoniae complex</taxon>
    </lineage>
</organism>
<feature type="domain" description="L-arabinose isomerase C-terminal" evidence="8">
    <location>
        <begin position="211"/>
        <end position="272"/>
    </location>
</feature>
<dbReference type="InterPro" id="IPR004216">
    <property type="entry name" value="Fuc/Ara_isomerase_C"/>
</dbReference>
<dbReference type="EMBL" id="UGLC01000002">
    <property type="protein sequence ID" value="STT52479.1"/>
    <property type="molecule type" value="Genomic_DNA"/>
</dbReference>
<dbReference type="InterPro" id="IPR009015">
    <property type="entry name" value="Fucose_isomerase_N/cen_sf"/>
</dbReference>
<dbReference type="InterPro" id="IPR055390">
    <property type="entry name" value="AraA_central"/>
</dbReference>
<keyword evidence="1" id="KW-0479">Metal-binding</keyword>
<dbReference type="InterPro" id="IPR024664">
    <property type="entry name" value="Ara_Isoase_C"/>
</dbReference>
<keyword evidence="4 10" id="KW-0413">Isomerase</keyword>
<evidence type="ECO:0000313" key="10">
    <source>
        <dbReference type="EMBL" id="STT52479.1"/>
    </source>
</evidence>
<dbReference type="Pfam" id="PF24856">
    <property type="entry name" value="AraA_central"/>
    <property type="match status" value="1"/>
</dbReference>
<evidence type="ECO:0000259" key="8">
    <source>
        <dbReference type="Pfam" id="PF11762"/>
    </source>
</evidence>
<dbReference type="PANTHER" id="PTHR38464:SF1">
    <property type="entry name" value="L-ARABINOSE ISOMERASE"/>
    <property type="match status" value="1"/>
</dbReference>
<dbReference type="Gene3D" id="3.40.50.10940">
    <property type="match status" value="1"/>
</dbReference>
<protein>
    <submittedName>
        <fullName evidence="10">L-arabinose isomerase</fullName>
        <ecNumber evidence="10">5.3.1.4</ecNumber>
    </submittedName>
</protein>
<keyword evidence="3" id="KW-0464">Manganese</keyword>
<dbReference type="InterPro" id="IPR055389">
    <property type="entry name" value="AraA_N"/>
</dbReference>
<dbReference type="Pfam" id="PF11762">
    <property type="entry name" value="Arabinose_Iso_C"/>
    <property type="match status" value="1"/>
</dbReference>
<evidence type="ECO:0000256" key="5">
    <source>
        <dbReference type="ARBA" id="ARBA00023277"/>
    </source>
</evidence>
<evidence type="ECO:0000259" key="9">
    <source>
        <dbReference type="Pfam" id="PF24856"/>
    </source>
</evidence>
<evidence type="ECO:0000256" key="2">
    <source>
        <dbReference type="ARBA" id="ARBA00022935"/>
    </source>
</evidence>
<keyword evidence="5" id="KW-0119">Carbohydrate metabolism</keyword>
<dbReference type="GO" id="GO:0008733">
    <property type="term" value="F:L-arabinose isomerase activity"/>
    <property type="evidence" value="ECO:0007669"/>
    <property type="project" value="UniProtKB-EC"/>
</dbReference>
<evidence type="ECO:0000313" key="11">
    <source>
        <dbReference type="Proteomes" id="UP000254799"/>
    </source>
</evidence>
<dbReference type="GO" id="GO:0019569">
    <property type="term" value="P:L-arabinose catabolic process to D-xylulose 5-phosphate"/>
    <property type="evidence" value="ECO:0007669"/>
    <property type="project" value="TreeGrafter"/>
</dbReference>
<dbReference type="GO" id="GO:0046872">
    <property type="term" value="F:metal ion binding"/>
    <property type="evidence" value="ECO:0007669"/>
    <property type="project" value="UniProtKB-KW"/>
</dbReference>
<dbReference type="InterPro" id="IPR038583">
    <property type="entry name" value="AraA_N_sf"/>
</dbReference>
<name>A0A377WD92_KLEPN</name>
<evidence type="ECO:0000256" key="4">
    <source>
        <dbReference type="ARBA" id="ARBA00023235"/>
    </source>
</evidence>
<evidence type="ECO:0000256" key="6">
    <source>
        <dbReference type="SAM" id="MobiDB-lite"/>
    </source>
</evidence>
<feature type="domain" description="L-arabinose isomerase N-terminal" evidence="7">
    <location>
        <begin position="1"/>
        <end position="56"/>
    </location>
</feature>
<reference evidence="10 11" key="1">
    <citation type="submission" date="2018-06" db="EMBL/GenBank/DDBJ databases">
        <authorList>
            <consortium name="Pathogen Informatics"/>
            <person name="Doyle S."/>
        </authorList>
    </citation>
    <scope>NUCLEOTIDE SEQUENCE [LARGE SCALE GENOMIC DNA]</scope>
    <source>
        <strain evidence="10 11">NCTC8849</strain>
    </source>
</reference>
<dbReference type="AlphaFoldDB" id="A0A377WD92"/>
<dbReference type="GO" id="GO:0005829">
    <property type="term" value="C:cytosol"/>
    <property type="evidence" value="ECO:0007669"/>
    <property type="project" value="TreeGrafter"/>
</dbReference>
<gene>
    <name evidence="10" type="primary">araA</name>
    <name evidence="10" type="ORF">NCTC8849_01013</name>
</gene>
<evidence type="ECO:0000256" key="1">
    <source>
        <dbReference type="ARBA" id="ARBA00022723"/>
    </source>
</evidence>
<sequence length="352" mass="39058">MDFMNLNQTAHGGREFGFIGARMRQQHSVVTGHWQDKEAHQRIGGWMRQAVSKQDTRHLKVCRFGDNMREVAVTDGDKVAAQIKFGFSVNTWAVGDLVQVVNSISDGDISALVDEYESSYRLTPAAQVHGEKRQNVLDAARIELGMKRFLEQGGFHAFTTTFEDLHGLKQLPGLAVQRLMQQGYGFAGEGDWKTAALLRIMKVMSTGLQGGTSFMEDYTYHFDNGNDLVLGSHMLEVCPTIATAEKPILDVQPLGIGGKADPARLIFQYSNRPGDRRQPDRPGRPLPSAGQYHRNRPNAARSAEAAGGQRPVESAAGSAYRVGSLDHRRRRAPYRLQPCAEPRRYAPVRRAA</sequence>
<feature type="region of interest" description="Disordered" evidence="6">
    <location>
        <begin position="269"/>
        <end position="352"/>
    </location>
</feature>
<feature type="compositionally biased region" description="Basic and acidic residues" evidence="6">
    <location>
        <begin position="273"/>
        <end position="283"/>
    </location>
</feature>
<proteinExistence type="predicted"/>
<dbReference type="Proteomes" id="UP000254799">
    <property type="component" value="Unassembled WGS sequence"/>
</dbReference>
<dbReference type="InterPro" id="IPR003762">
    <property type="entry name" value="Lara_isomerase"/>
</dbReference>
<dbReference type="SUPFAM" id="SSF53743">
    <property type="entry name" value="FucI/AraA N-terminal and middle domains"/>
    <property type="match status" value="1"/>
</dbReference>